<dbReference type="InterPro" id="IPR025714">
    <property type="entry name" value="Methyltranfer_dom"/>
</dbReference>
<keyword evidence="3 9" id="KW-0812">Transmembrane</keyword>
<dbReference type="InterPro" id="IPR003598">
    <property type="entry name" value="Ig_sub2"/>
</dbReference>
<feature type="transmembrane region" description="Helical" evidence="9">
    <location>
        <begin position="91"/>
        <end position="108"/>
    </location>
</feature>
<evidence type="ECO:0000313" key="14">
    <source>
        <dbReference type="RefSeq" id="XP_006813540.1"/>
    </source>
</evidence>
<feature type="domain" description="Ig-like" evidence="11">
    <location>
        <begin position="496"/>
        <end position="574"/>
    </location>
</feature>
<feature type="domain" description="Ig-like" evidence="11">
    <location>
        <begin position="399"/>
        <end position="486"/>
    </location>
</feature>
<keyword evidence="8" id="KW-0393">Immunoglobulin domain</keyword>
<feature type="non-terminal residue" evidence="14">
    <location>
        <position position="1460"/>
    </location>
</feature>
<dbReference type="InterPro" id="IPR036179">
    <property type="entry name" value="Ig-like_dom_sf"/>
</dbReference>
<dbReference type="InterPro" id="IPR000719">
    <property type="entry name" value="Prot_kinase_dom"/>
</dbReference>
<sequence length="1460" mass="165484">MASASMVPKMLLESERASKIPLMTREVVAGGHKCQQDPLNDMGSGECQQGTIHVAGVVENQYNPLNDKKGGECQQGTIHVADGGEKKISRLELMIAFVIGFIVLMFVWKGNELLHYPTLHHDAVRSTKGHHPNNVQHHTTRMEWHEPAVKPNVMGMTSLRQALNQLPNSYQLDLDDLLNILTTDQIIGLLMNYTTKITYRCRTERRFGNPVHEDGGWNVCMDVDINPSDCIVYSFGIANDWSFDEDMANYGCNVYSFDPSIGLDDHKHADRVWFYNMGLYDDNIDDLVASTRHWKVRTLSWIRKMLHHENKNIDVLKFDIETTEHRIFHQLISSGILRDIKLVAFELHLSPVNIYEHKEDTLHVYRALKEAFELNGFKLWDWHENEEMAKEYPDPPQPPYGTQITVNRNPAIEGDIVRMVCTAEGSPQPTYQWYKLGGYSPVDERYTFNDDGSELIINPCLRNDTGSYECTAVNDEGTDSTWVFLDIYYEPVSPWPNCSVDPMNNTEYLEAGYDITIVCEASGGNPYPYLVWYNGTDRLPGNYSTPSTGDDNEVTTNEYSWMLDKYDNGKYYRCHGDQAVSGQEQCYTDQLDVKYSPETPSCTDLTRDSYVEGSVITITCESTDGNPLATLRWLNETDDTVMLLTTPMPGDETSTAVYEWVVSRVDNHGSFRCEAVNLVQLDPLICTTGSVDVVFSPTSVELFGYERAVNAGDDTILTCESGTSNPKSNITWFKNNTLIVESEYEECGEEWYNAGDYYGIVTRQDIIIHLTAQHNSAVFYCSANNNIYDIVISNSNTLEVYFPPSEPDGCRTSLTGYNGYATAGGELTLTCTSCSSNPRSRIMWYVDGSEVQDGLSEPGYTHAEYNGVRTSQDLSTILSYLHHAVTVWCECVNEVYPDDSHPSDHITLDVHYGPFVTNIDETRSRANEGEIGNLTCVVDSNPDGSITWYNPEDEKIINGTEGRTIVENKDDTIRVSRLIIEDVTRADYGNYTCCAENYINTALFVIELNGLTSPQAAQNIEVTNRTESSLSLKWEPGHDGGTQQLFFLAYSALDNASDTGYVDRINITWNRTDYTSNNYDTIYGLEHSTYYAVVVISQNTIGYTPSEAVTNSTLRVITSKNMDSALSKATDWEVPRSKVTFIEHISSGALTHVIKSHILSENGQKETVLVKLFKDKETEMNKVCFVKEIELLKGLDHPNVIRMVACCTVQDPILLVLEFCAFENLRSVLREYRTQVDPGKLYPDTPEEFDRTDEFITFGLQIVRGLKYLEENECVLRFFSARSIMVGANKICKISDLEFSTSVMNEHEFETTTSDRLPLRWMAPESLLACSYTVKSDTWSYGVVLWEIFHFGETPYTELVVVDLINELQRGYRMPEPKHCHKHIYNIMLDCWRQAPSERPTYQEIILKLGTKPHVRLWLSVNISMPVEKERVGRRMIEDAEEKRLIKPGDVIIEPTAGNT</sequence>
<dbReference type="Pfam" id="PF13927">
    <property type="entry name" value="Ig_3"/>
    <property type="match status" value="2"/>
</dbReference>
<protein>
    <submittedName>
        <fullName evidence="14">Uncharacterized protein LOC102806387</fullName>
    </submittedName>
</protein>
<dbReference type="CDD" id="cd00096">
    <property type="entry name" value="Ig"/>
    <property type="match status" value="1"/>
</dbReference>
<dbReference type="InterPro" id="IPR007110">
    <property type="entry name" value="Ig-like_dom"/>
</dbReference>
<dbReference type="PROSITE" id="PS50011">
    <property type="entry name" value="PROTEIN_KINASE_DOM"/>
    <property type="match status" value="1"/>
</dbReference>
<dbReference type="InterPro" id="IPR011009">
    <property type="entry name" value="Kinase-like_dom_sf"/>
</dbReference>
<reference evidence="14" key="1">
    <citation type="submission" date="2025-08" db="UniProtKB">
        <authorList>
            <consortium name="RefSeq"/>
        </authorList>
    </citation>
    <scope>IDENTIFICATION</scope>
    <source>
        <tissue evidence="14">Testes</tissue>
    </source>
</reference>
<dbReference type="PANTHER" id="PTHR24416:SF621">
    <property type="entry name" value="TYROSINE KINASE RECEPTOR CAD96CA"/>
    <property type="match status" value="1"/>
</dbReference>
<dbReference type="Gene3D" id="3.30.200.20">
    <property type="entry name" value="Phosphorylase Kinase, domain 1"/>
    <property type="match status" value="1"/>
</dbReference>
<dbReference type="PANTHER" id="PTHR24416">
    <property type="entry name" value="TYROSINE-PROTEIN KINASE RECEPTOR"/>
    <property type="match status" value="1"/>
</dbReference>
<comment type="subcellular location">
    <subcellularLocation>
        <location evidence="1">Membrane</location>
        <topology evidence="1">Single-pass membrane protein</topology>
    </subcellularLocation>
</comment>
<comment type="similarity">
    <text evidence="2">Belongs to the protein kinase superfamily. CAMK Ser/Thr protein kinase family.</text>
</comment>
<dbReference type="GeneID" id="102806387"/>
<dbReference type="CDD" id="cd00063">
    <property type="entry name" value="FN3"/>
    <property type="match status" value="1"/>
</dbReference>
<gene>
    <name evidence="14" type="primary">LOC102806387</name>
</gene>
<dbReference type="Pfam" id="PF08205">
    <property type="entry name" value="C2-set_2"/>
    <property type="match status" value="2"/>
</dbReference>
<dbReference type="SUPFAM" id="SSF56112">
    <property type="entry name" value="Protein kinase-like (PK-like)"/>
    <property type="match status" value="1"/>
</dbReference>
<dbReference type="PROSITE" id="PS50853">
    <property type="entry name" value="FN3"/>
    <property type="match status" value="1"/>
</dbReference>
<evidence type="ECO:0000256" key="3">
    <source>
        <dbReference type="ARBA" id="ARBA00022692"/>
    </source>
</evidence>
<dbReference type="SUPFAM" id="SSF48726">
    <property type="entry name" value="Immunoglobulin"/>
    <property type="match status" value="6"/>
</dbReference>
<dbReference type="Pfam" id="PF07714">
    <property type="entry name" value="PK_Tyr_Ser-Thr"/>
    <property type="match status" value="1"/>
</dbReference>
<feature type="domain" description="Ig-like" evidence="11">
    <location>
        <begin position="597"/>
        <end position="677"/>
    </location>
</feature>
<dbReference type="Gene3D" id="1.10.510.10">
    <property type="entry name" value="Transferase(Phosphotransferase) domain 1"/>
    <property type="match status" value="1"/>
</dbReference>
<dbReference type="InterPro" id="IPR013783">
    <property type="entry name" value="Ig-like_fold"/>
</dbReference>
<dbReference type="InterPro" id="IPR036052">
    <property type="entry name" value="TrpB-like_PALP_sf"/>
</dbReference>
<dbReference type="InterPro" id="IPR036116">
    <property type="entry name" value="FN3_sf"/>
</dbReference>
<evidence type="ECO:0000256" key="1">
    <source>
        <dbReference type="ARBA" id="ARBA00004167"/>
    </source>
</evidence>
<feature type="domain" description="Ig-like" evidence="11">
    <location>
        <begin position="914"/>
        <end position="1023"/>
    </location>
</feature>
<keyword evidence="13" id="KW-1185">Reference proteome</keyword>
<organism evidence="13 14">
    <name type="scientific">Saccoglossus kowalevskii</name>
    <name type="common">Acorn worm</name>
    <dbReference type="NCBI Taxonomy" id="10224"/>
    <lineage>
        <taxon>Eukaryota</taxon>
        <taxon>Metazoa</taxon>
        <taxon>Hemichordata</taxon>
        <taxon>Enteropneusta</taxon>
        <taxon>Harrimaniidae</taxon>
        <taxon>Saccoglossus</taxon>
    </lineage>
</organism>
<dbReference type="Proteomes" id="UP000694865">
    <property type="component" value="Unplaced"/>
</dbReference>
<keyword evidence="6" id="KW-1015">Disulfide bond</keyword>
<dbReference type="Pfam" id="PF00041">
    <property type="entry name" value="fn3"/>
    <property type="match status" value="1"/>
</dbReference>
<keyword evidence="7" id="KW-0325">Glycoprotein</keyword>
<dbReference type="InterPro" id="IPR013162">
    <property type="entry name" value="CD80_C2-set"/>
</dbReference>
<dbReference type="RefSeq" id="XP_006813540.1">
    <property type="nucleotide sequence ID" value="XM_006813477.1"/>
</dbReference>
<dbReference type="InterPro" id="IPR003961">
    <property type="entry name" value="FN3_dom"/>
</dbReference>
<dbReference type="Gene3D" id="3.40.50.1100">
    <property type="match status" value="1"/>
</dbReference>
<feature type="domain" description="Ig-like" evidence="11">
    <location>
        <begin position="807"/>
        <end position="850"/>
    </location>
</feature>
<evidence type="ECO:0000256" key="9">
    <source>
        <dbReference type="SAM" id="Phobius"/>
    </source>
</evidence>
<evidence type="ECO:0000256" key="2">
    <source>
        <dbReference type="ARBA" id="ARBA00006692"/>
    </source>
</evidence>
<feature type="domain" description="Protein kinase" evidence="10">
    <location>
        <begin position="1139"/>
        <end position="1417"/>
    </location>
</feature>
<keyword evidence="5 9" id="KW-0472">Membrane</keyword>
<evidence type="ECO:0000259" key="12">
    <source>
        <dbReference type="PROSITE" id="PS50853"/>
    </source>
</evidence>
<dbReference type="InterPro" id="IPR050122">
    <property type="entry name" value="RTK"/>
</dbReference>
<dbReference type="SMART" id="SM00409">
    <property type="entry name" value="IG"/>
    <property type="match status" value="5"/>
</dbReference>
<feature type="domain" description="Fibronectin type-III" evidence="12">
    <location>
        <begin position="1016"/>
        <end position="1116"/>
    </location>
</feature>
<name>A0ABM0M0J9_SACKO</name>
<dbReference type="Gene3D" id="2.60.40.10">
    <property type="entry name" value="Immunoglobulins"/>
    <property type="match status" value="7"/>
</dbReference>
<dbReference type="PRINTS" id="PR00109">
    <property type="entry name" value="TYRKINASE"/>
</dbReference>
<proteinExistence type="inferred from homology"/>
<dbReference type="Pfam" id="PF13383">
    <property type="entry name" value="Methyltransf_22"/>
    <property type="match status" value="1"/>
</dbReference>
<evidence type="ECO:0000313" key="13">
    <source>
        <dbReference type="Proteomes" id="UP000694865"/>
    </source>
</evidence>
<dbReference type="InterPro" id="IPR001245">
    <property type="entry name" value="Ser-Thr/Tyr_kinase_cat_dom"/>
</dbReference>
<evidence type="ECO:0000259" key="10">
    <source>
        <dbReference type="PROSITE" id="PS50011"/>
    </source>
</evidence>
<evidence type="ECO:0000256" key="6">
    <source>
        <dbReference type="ARBA" id="ARBA00023157"/>
    </source>
</evidence>
<dbReference type="InterPro" id="IPR003599">
    <property type="entry name" value="Ig_sub"/>
</dbReference>
<feature type="domain" description="Ig-like" evidence="11">
    <location>
        <begin position="697"/>
        <end position="799"/>
    </location>
</feature>
<evidence type="ECO:0000256" key="7">
    <source>
        <dbReference type="ARBA" id="ARBA00023180"/>
    </source>
</evidence>
<dbReference type="SMART" id="SM00060">
    <property type="entry name" value="FN3"/>
    <property type="match status" value="1"/>
</dbReference>
<evidence type="ECO:0000256" key="5">
    <source>
        <dbReference type="ARBA" id="ARBA00023136"/>
    </source>
</evidence>
<dbReference type="CDD" id="cd00192">
    <property type="entry name" value="PTKc"/>
    <property type="match status" value="1"/>
</dbReference>
<dbReference type="PROSITE" id="PS50835">
    <property type="entry name" value="IG_LIKE"/>
    <property type="match status" value="6"/>
</dbReference>
<accession>A0ABM0M0J9</accession>
<evidence type="ECO:0000256" key="4">
    <source>
        <dbReference type="ARBA" id="ARBA00022989"/>
    </source>
</evidence>
<keyword evidence="4 9" id="KW-1133">Transmembrane helix</keyword>
<evidence type="ECO:0000256" key="8">
    <source>
        <dbReference type="ARBA" id="ARBA00023319"/>
    </source>
</evidence>
<dbReference type="SMART" id="SM00408">
    <property type="entry name" value="IGc2"/>
    <property type="match status" value="3"/>
</dbReference>
<dbReference type="SUPFAM" id="SSF49265">
    <property type="entry name" value="Fibronectin type III"/>
    <property type="match status" value="1"/>
</dbReference>
<evidence type="ECO:0000259" key="11">
    <source>
        <dbReference type="PROSITE" id="PS50835"/>
    </source>
</evidence>